<evidence type="ECO:0000256" key="13">
    <source>
        <dbReference type="RuleBase" id="RU364091"/>
    </source>
</evidence>
<keyword evidence="8 13" id="KW-0653">Protein transport</keyword>
<evidence type="ECO:0000256" key="12">
    <source>
        <dbReference type="ARBA" id="ARBA00025078"/>
    </source>
</evidence>
<keyword evidence="6 13" id="KW-0812">Transmembrane</keyword>
<evidence type="ECO:0000256" key="8">
    <source>
        <dbReference type="ARBA" id="ARBA00022927"/>
    </source>
</evidence>
<gene>
    <name evidence="13 15" type="primary">flhB</name>
    <name evidence="15" type="ORF">E4582_03675</name>
</gene>
<evidence type="ECO:0000313" key="16">
    <source>
        <dbReference type="Proteomes" id="UP000298681"/>
    </source>
</evidence>
<evidence type="ECO:0000256" key="11">
    <source>
        <dbReference type="ARBA" id="ARBA00023225"/>
    </source>
</evidence>
<name>A0A4Z1RGZ8_9GAMM</name>
<dbReference type="PANTHER" id="PTHR30531:SF12">
    <property type="entry name" value="FLAGELLAR BIOSYNTHETIC PROTEIN FLHB"/>
    <property type="match status" value="1"/>
</dbReference>
<keyword evidence="16" id="KW-1185">Reference proteome</keyword>
<feature type="compositionally biased region" description="Basic and acidic residues" evidence="14">
    <location>
        <begin position="7"/>
        <end position="29"/>
    </location>
</feature>
<dbReference type="InterPro" id="IPR006136">
    <property type="entry name" value="FlhB"/>
</dbReference>
<evidence type="ECO:0000256" key="7">
    <source>
        <dbReference type="ARBA" id="ARBA00022795"/>
    </source>
</evidence>
<dbReference type="RefSeq" id="WP_134673341.1">
    <property type="nucleotide sequence ID" value="NZ_SPUH01000001.1"/>
</dbReference>
<dbReference type="FunFam" id="3.40.1690.10:FF:000001">
    <property type="entry name" value="Flagellar biosynthetic protein FlhB"/>
    <property type="match status" value="1"/>
</dbReference>
<dbReference type="InterPro" id="IPR006135">
    <property type="entry name" value="T3SS_substrate_exporter"/>
</dbReference>
<dbReference type="SUPFAM" id="SSF160544">
    <property type="entry name" value="EscU C-terminal domain-like"/>
    <property type="match status" value="1"/>
</dbReference>
<evidence type="ECO:0000256" key="14">
    <source>
        <dbReference type="SAM" id="MobiDB-lite"/>
    </source>
</evidence>
<dbReference type="GO" id="GO:0044780">
    <property type="term" value="P:bacterial-type flagellum assembly"/>
    <property type="evidence" value="ECO:0007669"/>
    <property type="project" value="InterPro"/>
</dbReference>
<dbReference type="GO" id="GO:0009306">
    <property type="term" value="P:protein secretion"/>
    <property type="evidence" value="ECO:0007669"/>
    <property type="project" value="InterPro"/>
</dbReference>
<evidence type="ECO:0000256" key="4">
    <source>
        <dbReference type="ARBA" id="ARBA00022448"/>
    </source>
</evidence>
<comment type="function">
    <text evidence="12 13">Required for formation of the rod structure in the basal body of the flagellar apparatus. Together with FliI and FliH, may constitute the export apparatus of flagellin.</text>
</comment>
<sequence>MAENEDGQEKTEQPSEKRLREAREKGNVPRSRELSTVAVFGAGVAALLAMGGGFAARALDWMRVALTPDLALLESPHLLFGHAAMLMLGFLWILAPLLLVTLLACFIAPAVMGGFNFATKGLVPDLKKLDPMAGLKRIYGPEGFAELLKSLLRVALVGGAATLFLLPGLNRLRSMLNQPLEDAARGGLQFALWMLMATAGALLLLALMDAPYQKWNWRRKLMMTRQELREEMKESEGRPEVKGRIRQLQQEMSQRRMMEDVPTADVIVVNPTHYAVALKYEGGNMRAPKVVAKGVDELALRIREVGEKHRVALVSAPPLARVLYREAEIGQEIPVKLYAAVAQVLSYVYQLRNWRAGTPQPQLADIDVDEADGARGAPR</sequence>
<keyword evidence="7 13" id="KW-1005">Bacterial flagellum biogenesis</keyword>
<dbReference type="Gene3D" id="6.10.250.2080">
    <property type="match status" value="1"/>
</dbReference>
<feature type="transmembrane region" description="Helical" evidence="13">
    <location>
        <begin position="79"/>
        <end position="112"/>
    </location>
</feature>
<keyword evidence="15" id="KW-0966">Cell projection</keyword>
<evidence type="ECO:0000256" key="9">
    <source>
        <dbReference type="ARBA" id="ARBA00022989"/>
    </source>
</evidence>
<evidence type="ECO:0000256" key="3">
    <source>
        <dbReference type="ARBA" id="ARBA00021622"/>
    </source>
</evidence>
<keyword evidence="15" id="KW-0282">Flagellum</keyword>
<dbReference type="Pfam" id="PF01312">
    <property type="entry name" value="Bac_export_2"/>
    <property type="match status" value="1"/>
</dbReference>
<feature type="transmembrane region" description="Helical" evidence="13">
    <location>
        <begin position="37"/>
        <end position="59"/>
    </location>
</feature>
<evidence type="ECO:0000256" key="1">
    <source>
        <dbReference type="ARBA" id="ARBA00004651"/>
    </source>
</evidence>
<accession>A0A4Z1RGZ8</accession>
<evidence type="ECO:0000256" key="6">
    <source>
        <dbReference type="ARBA" id="ARBA00022692"/>
    </source>
</evidence>
<keyword evidence="5 13" id="KW-1003">Cell membrane</keyword>
<organism evidence="15 16">
    <name type="scientific">Luteimonas yindakuii</name>
    <dbReference type="NCBI Taxonomy" id="2565782"/>
    <lineage>
        <taxon>Bacteria</taxon>
        <taxon>Pseudomonadati</taxon>
        <taxon>Pseudomonadota</taxon>
        <taxon>Gammaproteobacteria</taxon>
        <taxon>Lysobacterales</taxon>
        <taxon>Lysobacteraceae</taxon>
        <taxon>Luteimonas</taxon>
    </lineage>
</organism>
<keyword evidence="10 13" id="KW-0472">Membrane</keyword>
<evidence type="ECO:0000313" key="15">
    <source>
        <dbReference type="EMBL" id="TKS53957.1"/>
    </source>
</evidence>
<comment type="similarity">
    <text evidence="2 13">Belongs to the type III secretion exporter family.</text>
</comment>
<evidence type="ECO:0000256" key="5">
    <source>
        <dbReference type="ARBA" id="ARBA00022475"/>
    </source>
</evidence>
<dbReference type="Proteomes" id="UP000298681">
    <property type="component" value="Unassembled WGS sequence"/>
</dbReference>
<proteinExistence type="inferred from homology"/>
<reference evidence="15 16" key="1">
    <citation type="submission" date="2019-01" db="EMBL/GenBank/DDBJ databases">
        <authorList>
            <person name="Zhang S."/>
        </authorList>
    </citation>
    <scope>NUCLEOTIDE SEQUENCE [LARGE SCALE GENOMIC DNA]</scope>
    <source>
        <strain evidence="15 16">1626</strain>
    </source>
</reference>
<dbReference type="Gene3D" id="3.40.1690.10">
    <property type="entry name" value="secretion proteins EscU"/>
    <property type="match status" value="1"/>
</dbReference>
<dbReference type="AlphaFoldDB" id="A0A4Z1RGZ8"/>
<comment type="subcellular location">
    <subcellularLocation>
        <location evidence="1">Cell membrane</location>
        <topology evidence="1">Multi-pass membrane protein</topology>
    </subcellularLocation>
</comment>
<dbReference type="PANTHER" id="PTHR30531">
    <property type="entry name" value="FLAGELLAR BIOSYNTHETIC PROTEIN FLHB"/>
    <property type="match status" value="1"/>
</dbReference>
<feature type="transmembrane region" description="Helical" evidence="13">
    <location>
        <begin position="190"/>
        <end position="212"/>
    </location>
</feature>
<dbReference type="EMBL" id="SPUH01000001">
    <property type="protein sequence ID" value="TKS53957.1"/>
    <property type="molecule type" value="Genomic_DNA"/>
</dbReference>
<keyword evidence="15" id="KW-0969">Cilium</keyword>
<feature type="region of interest" description="Disordered" evidence="14">
    <location>
        <begin position="1"/>
        <end position="29"/>
    </location>
</feature>
<keyword evidence="9 13" id="KW-1133">Transmembrane helix</keyword>
<keyword evidence="11 13" id="KW-1006">Bacterial flagellum protein export</keyword>
<keyword evidence="4 13" id="KW-0813">Transport</keyword>
<dbReference type="GO" id="GO:0005886">
    <property type="term" value="C:plasma membrane"/>
    <property type="evidence" value="ECO:0007669"/>
    <property type="project" value="UniProtKB-SubCell"/>
</dbReference>
<dbReference type="NCBIfam" id="TIGR00328">
    <property type="entry name" value="flhB"/>
    <property type="match status" value="1"/>
</dbReference>
<evidence type="ECO:0000256" key="10">
    <source>
        <dbReference type="ARBA" id="ARBA00023136"/>
    </source>
</evidence>
<feature type="transmembrane region" description="Helical" evidence="13">
    <location>
        <begin position="151"/>
        <end position="170"/>
    </location>
</feature>
<protein>
    <recommendedName>
        <fullName evidence="3 13">Flagellar biosynthetic protein FlhB</fullName>
    </recommendedName>
</protein>
<evidence type="ECO:0000256" key="2">
    <source>
        <dbReference type="ARBA" id="ARBA00010690"/>
    </source>
</evidence>
<dbReference type="PRINTS" id="PR00950">
    <property type="entry name" value="TYPE3IMSPROT"/>
</dbReference>
<dbReference type="InterPro" id="IPR029025">
    <property type="entry name" value="T3SS_substrate_exporter_C"/>
</dbReference>
<comment type="caution">
    <text evidence="15">The sequence shown here is derived from an EMBL/GenBank/DDBJ whole genome shotgun (WGS) entry which is preliminary data.</text>
</comment>